<comment type="caution">
    <text evidence="1">The sequence shown here is derived from an EMBL/GenBank/DDBJ whole genome shotgun (WGS) entry which is preliminary data.</text>
</comment>
<proteinExistence type="predicted"/>
<protein>
    <submittedName>
        <fullName evidence="1">Uncharacterized protein</fullName>
    </submittedName>
</protein>
<dbReference type="EMBL" id="LUTY01002915">
    <property type="protein sequence ID" value="OAD19168.1"/>
    <property type="molecule type" value="Genomic_DNA"/>
</dbReference>
<name>A0A176RTU9_9GAMM</name>
<keyword evidence="2" id="KW-1185">Reference proteome</keyword>
<dbReference type="Proteomes" id="UP000076962">
    <property type="component" value="Unassembled WGS sequence"/>
</dbReference>
<reference evidence="1 2" key="1">
    <citation type="submission" date="2016-05" db="EMBL/GenBank/DDBJ databases">
        <title>Single-cell genome of chain-forming Candidatus Thiomargarita nelsonii and comparison to other large sulfur-oxidizing bacteria.</title>
        <authorList>
            <person name="Winkel M."/>
            <person name="Salman V."/>
            <person name="Woyke T."/>
            <person name="Schulz-Vogt H."/>
            <person name="Richter M."/>
            <person name="Flood B."/>
            <person name="Bailey J."/>
            <person name="Amann R."/>
            <person name="Mussmann M."/>
        </authorList>
    </citation>
    <scope>NUCLEOTIDE SEQUENCE [LARGE SCALE GENOMIC DNA]</scope>
    <source>
        <strain evidence="1 2">THI036</strain>
    </source>
</reference>
<gene>
    <name evidence="1" type="ORF">THIOM_005215</name>
</gene>
<sequence>MGIPPASTVGFRYLPDTLASLEITTLHVNGEHIILVASLDSREAKVFEHFLAQGMTLEMRLNTDILGFEIKTKHTLPLSLQVNPDAMVAMLVDQDYPIRFDVSDTLFQRAQAIEINYQGRIKTIPLSIGTTSYTIHYALKRDRQHDPIYRFQWRIKFVDQTTPWQQSDFPYVLIDNPL</sequence>
<evidence type="ECO:0000313" key="2">
    <source>
        <dbReference type="Proteomes" id="UP000076962"/>
    </source>
</evidence>
<evidence type="ECO:0000313" key="1">
    <source>
        <dbReference type="EMBL" id="OAD19168.1"/>
    </source>
</evidence>
<accession>A0A176RTU9</accession>
<organism evidence="1 2">
    <name type="scientific">Candidatus Thiomargarita nelsonii</name>
    <dbReference type="NCBI Taxonomy" id="1003181"/>
    <lineage>
        <taxon>Bacteria</taxon>
        <taxon>Pseudomonadati</taxon>
        <taxon>Pseudomonadota</taxon>
        <taxon>Gammaproteobacteria</taxon>
        <taxon>Thiotrichales</taxon>
        <taxon>Thiotrichaceae</taxon>
        <taxon>Thiomargarita</taxon>
    </lineage>
</organism>
<dbReference type="AlphaFoldDB" id="A0A176RTU9"/>